<proteinExistence type="predicted"/>
<evidence type="ECO:0000259" key="1">
    <source>
        <dbReference type="Pfam" id="PF18423"/>
    </source>
</evidence>
<dbReference type="NCBIfam" id="NF047645">
    <property type="entry name" value="CopZ_Nterm_CC"/>
    <property type="match status" value="1"/>
</dbReference>
<accession>A0ABU3KB06</accession>
<name>A0ABU3KB06_9BACT</name>
<gene>
    <name evidence="2" type="ORF">PPG34_15075</name>
</gene>
<dbReference type="CDD" id="cd10141">
    <property type="entry name" value="CopZ-like_Fer2_BFD-like"/>
    <property type="match status" value="1"/>
</dbReference>
<dbReference type="EMBL" id="JAQOUE010000001">
    <property type="protein sequence ID" value="MDT7043675.1"/>
    <property type="molecule type" value="Genomic_DNA"/>
</dbReference>
<keyword evidence="3" id="KW-1185">Reference proteome</keyword>
<comment type="caution">
    <text evidence="2">The sequence shown here is derived from an EMBL/GenBank/DDBJ whole genome shotgun (WGS) entry which is preliminary data.</text>
</comment>
<feature type="domain" description="CopZ zinc binding" evidence="1">
    <location>
        <begin position="15"/>
        <end position="72"/>
    </location>
</feature>
<evidence type="ECO:0000313" key="2">
    <source>
        <dbReference type="EMBL" id="MDT7043675.1"/>
    </source>
</evidence>
<dbReference type="Proteomes" id="UP001250932">
    <property type="component" value="Unassembled WGS sequence"/>
</dbReference>
<organism evidence="2 3">
    <name type="scientific">Candidatus Nitronereus thalassa</name>
    <dbReference type="NCBI Taxonomy" id="3020898"/>
    <lineage>
        <taxon>Bacteria</taxon>
        <taxon>Pseudomonadati</taxon>
        <taxon>Nitrospirota</taxon>
        <taxon>Nitrospiria</taxon>
        <taxon>Nitrospirales</taxon>
        <taxon>Nitrospiraceae</taxon>
        <taxon>Candidatus Nitronereus</taxon>
    </lineage>
</organism>
<evidence type="ECO:0000313" key="3">
    <source>
        <dbReference type="Proteomes" id="UP001250932"/>
    </source>
</evidence>
<dbReference type="RefSeq" id="WP_313834240.1">
    <property type="nucleotide sequence ID" value="NZ_JAQOUE010000001.1"/>
</dbReference>
<sequence length="157" mass="17465">MPKCCVPTHTGASPICPMNGKPTKPVGRITIEKLIKPELKPALLPHPYYFCNAPDCDTVYVSEGGDHLITKNMLTVRVGIKETEDPIPLCYCFEYERSDIQEDIRLKNDTDIEASIRQRVKAKECWCEEANPSGTCCLGEVAKAIKLAKTLKDQGLL</sequence>
<dbReference type="Gene3D" id="1.10.10.1100">
    <property type="entry name" value="BFD-like [2Fe-2S]-binding domain"/>
    <property type="match status" value="1"/>
</dbReference>
<dbReference type="InterPro" id="IPR041854">
    <property type="entry name" value="BFD-like_2Fe2S-bd_dom_sf"/>
</dbReference>
<dbReference type="Gene3D" id="2.20.25.270">
    <property type="match status" value="1"/>
</dbReference>
<dbReference type="InterPro" id="IPR040890">
    <property type="entry name" value="Znf_CopZ"/>
</dbReference>
<dbReference type="Pfam" id="PF18423">
    <property type="entry name" value="zf_CopZ"/>
    <property type="match status" value="1"/>
</dbReference>
<reference evidence="2 3" key="1">
    <citation type="journal article" date="2023" name="ISME J.">
        <title>Cultivation and genomic characterization of novel and ubiquitous marine nitrite-oxidizing bacteria from the Nitrospirales.</title>
        <authorList>
            <person name="Mueller A.J."/>
            <person name="Daebeler A."/>
            <person name="Herbold C.W."/>
            <person name="Kirkegaard R.H."/>
            <person name="Daims H."/>
        </authorList>
    </citation>
    <scope>NUCLEOTIDE SEQUENCE [LARGE SCALE GENOMIC DNA]</scope>
    <source>
        <strain evidence="2 3">EB</strain>
    </source>
</reference>
<protein>
    <recommendedName>
        <fullName evidence="1">CopZ zinc binding domain-containing protein</fullName>
    </recommendedName>
</protein>